<organism evidence="1 2">
    <name type="scientific">Rubrivirga litoralis</name>
    <dbReference type="NCBI Taxonomy" id="3075598"/>
    <lineage>
        <taxon>Bacteria</taxon>
        <taxon>Pseudomonadati</taxon>
        <taxon>Rhodothermota</taxon>
        <taxon>Rhodothermia</taxon>
        <taxon>Rhodothermales</taxon>
        <taxon>Rubricoccaceae</taxon>
        <taxon>Rubrivirga</taxon>
    </lineage>
</organism>
<dbReference type="Gene3D" id="2.170.120.40">
    <property type="entry name" value="YbbR-like domain"/>
    <property type="match status" value="1"/>
</dbReference>
<keyword evidence="2" id="KW-1185">Reference proteome</keyword>
<gene>
    <name evidence="1" type="ORF">RM540_14510</name>
</gene>
<comment type="caution">
    <text evidence="1">The sequence shown here is derived from an EMBL/GenBank/DDBJ whole genome shotgun (WGS) entry which is preliminary data.</text>
</comment>
<dbReference type="RefSeq" id="WP_311665387.1">
    <property type="nucleotide sequence ID" value="NZ_JAVRHT010000044.1"/>
</dbReference>
<evidence type="ECO:0008006" key="3">
    <source>
        <dbReference type="Google" id="ProtNLM"/>
    </source>
</evidence>
<dbReference type="Proteomes" id="UP001267426">
    <property type="component" value="Unassembled WGS sequence"/>
</dbReference>
<evidence type="ECO:0000313" key="1">
    <source>
        <dbReference type="EMBL" id="MDT0632967.1"/>
    </source>
</evidence>
<accession>A0ABU3BUJ8</accession>
<sequence>MSAPAPQRWDRPGVRGRLRSLFPSRRPAPPDDEAGRRSLALGLSLVVAAVLWFSFSMREAYSVAVEVPVQVASLPAGQALREPPPTSATVTLQGEGWTLLTLTRRRPAIRIAATGPTVDLASSLRERGLPSGVSVQSVQPRVVDLALDARTTRRLPIRLRRSIETRPSYGLLRPPVLRPDSVTVSGAQSLLGRLADWPTETLVAQDVDEDFSRVVALSDTFGGLLTPSARSTMVSVEVGQFTGASRDVPVEVENLPPGVEAVQFDPATVRVAFDVPSQGEAYDRALEPGAFRAVVDYADIARDTTSGSVPVALRYPDGLGVRDPAATPARVDYFVLRRRASELGGQ</sequence>
<dbReference type="PANTHER" id="PTHR37804:SF1">
    <property type="entry name" value="CDAA REGULATORY PROTEIN CDAR"/>
    <property type="match status" value="1"/>
</dbReference>
<proteinExistence type="predicted"/>
<evidence type="ECO:0000313" key="2">
    <source>
        <dbReference type="Proteomes" id="UP001267426"/>
    </source>
</evidence>
<name>A0ABU3BUJ8_9BACT</name>
<dbReference type="InterPro" id="IPR053154">
    <property type="entry name" value="c-di-AMP_regulator"/>
</dbReference>
<dbReference type="Gene3D" id="2.170.120.30">
    <property type="match status" value="1"/>
</dbReference>
<dbReference type="PANTHER" id="PTHR37804">
    <property type="entry name" value="CDAA REGULATORY PROTEIN CDAR"/>
    <property type="match status" value="1"/>
</dbReference>
<dbReference type="EMBL" id="JAVRHT010000044">
    <property type="protein sequence ID" value="MDT0632967.1"/>
    <property type="molecule type" value="Genomic_DNA"/>
</dbReference>
<protein>
    <recommendedName>
        <fullName evidence="3">YbbR-like protein</fullName>
    </recommendedName>
</protein>
<reference evidence="1 2" key="1">
    <citation type="submission" date="2023-09" db="EMBL/GenBank/DDBJ databases">
        <authorList>
            <person name="Rey-Velasco X."/>
        </authorList>
    </citation>
    <scope>NUCLEOTIDE SEQUENCE [LARGE SCALE GENOMIC DNA]</scope>
    <source>
        <strain evidence="1 2">F394</strain>
    </source>
</reference>